<feature type="region of interest" description="Disordered" evidence="1">
    <location>
        <begin position="21"/>
        <end position="62"/>
    </location>
</feature>
<dbReference type="AlphaFoldDB" id="J3KAF7"/>
<evidence type="ECO:0000313" key="3">
    <source>
        <dbReference type="Proteomes" id="UP000001261"/>
    </source>
</evidence>
<dbReference type="Proteomes" id="UP000001261">
    <property type="component" value="Unassembled WGS sequence"/>
</dbReference>
<reference evidence="3" key="1">
    <citation type="journal article" date="2009" name="Genome Res.">
        <title>Comparative genomic analyses of the human fungal pathogens Coccidioides and their relatives.</title>
        <authorList>
            <person name="Sharpton T.J."/>
            <person name="Stajich J.E."/>
            <person name="Rounsley S.D."/>
            <person name="Gardner M.J."/>
            <person name="Wortman J.R."/>
            <person name="Jordar V.S."/>
            <person name="Maiti R."/>
            <person name="Kodira C.D."/>
            <person name="Neafsey D.E."/>
            <person name="Zeng Q."/>
            <person name="Hung C.-Y."/>
            <person name="McMahan C."/>
            <person name="Muszewska A."/>
            <person name="Grynberg M."/>
            <person name="Mandel M.A."/>
            <person name="Kellner E.M."/>
            <person name="Barker B.M."/>
            <person name="Galgiani J.N."/>
            <person name="Orbach M.J."/>
            <person name="Kirkland T.N."/>
            <person name="Cole G.T."/>
            <person name="Henn M.R."/>
            <person name="Birren B.W."/>
            <person name="Taylor J.W."/>
        </authorList>
    </citation>
    <scope>NUCLEOTIDE SEQUENCE [LARGE SCALE GENOMIC DNA]</scope>
    <source>
        <strain evidence="3">RS</strain>
    </source>
</reference>
<gene>
    <name evidence="2" type="ORF">CIMG_03026</name>
</gene>
<feature type="compositionally biased region" description="Basic and acidic residues" evidence="1">
    <location>
        <begin position="25"/>
        <end position="49"/>
    </location>
</feature>
<reference evidence="3" key="2">
    <citation type="journal article" date="2010" name="Genome Res.">
        <title>Population genomic sequencing of Coccidioides fungi reveals recent hybridization and transposon control.</title>
        <authorList>
            <person name="Neafsey D.E."/>
            <person name="Barker B.M."/>
            <person name="Sharpton T.J."/>
            <person name="Stajich J.E."/>
            <person name="Park D.J."/>
            <person name="Whiston E."/>
            <person name="Hung C.-Y."/>
            <person name="McMahan C."/>
            <person name="White J."/>
            <person name="Sykes S."/>
            <person name="Heiman D."/>
            <person name="Young S."/>
            <person name="Zeng Q."/>
            <person name="Abouelleil A."/>
            <person name="Aftuck L."/>
            <person name="Bessette D."/>
            <person name="Brown A."/>
            <person name="FitzGerald M."/>
            <person name="Lui A."/>
            <person name="Macdonald J.P."/>
            <person name="Priest M."/>
            <person name="Orbach M.J."/>
            <person name="Galgiani J.N."/>
            <person name="Kirkland T.N."/>
            <person name="Cole G.T."/>
            <person name="Birren B.W."/>
            <person name="Henn M.R."/>
            <person name="Taylor J.W."/>
            <person name="Rounsley S.D."/>
        </authorList>
    </citation>
    <scope>GENOME REANNOTATION</scope>
    <source>
        <strain evidence="3">RS</strain>
    </source>
</reference>
<accession>J3KAF7</accession>
<evidence type="ECO:0000256" key="1">
    <source>
        <dbReference type="SAM" id="MobiDB-lite"/>
    </source>
</evidence>
<dbReference type="GeneID" id="4563812"/>
<protein>
    <submittedName>
        <fullName evidence="2">Uncharacterized protein</fullName>
    </submittedName>
</protein>
<dbReference type="InParanoid" id="J3KAF7"/>
<organism evidence="2 3">
    <name type="scientific">Coccidioides immitis (strain RS)</name>
    <name type="common">Valley fever fungus</name>
    <dbReference type="NCBI Taxonomy" id="246410"/>
    <lineage>
        <taxon>Eukaryota</taxon>
        <taxon>Fungi</taxon>
        <taxon>Dikarya</taxon>
        <taxon>Ascomycota</taxon>
        <taxon>Pezizomycotina</taxon>
        <taxon>Eurotiomycetes</taxon>
        <taxon>Eurotiomycetidae</taxon>
        <taxon>Onygenales</taxon>
        <taxon>Onygenaceae</taxon>
        <taxon>Coccidioides</taxon>
    </lineage>
</organism>
<evidence type="ECO:0000313" key="2">
    <source>
        <dbReference type="EMBL" id="EAS32002.3"/>
    </source>
</evidence>
<sequence length="109" mass="12066">MPLEGAAEEGVRRWMERGKRMKVNASDERRRREEEVKGGGAESVRKQENEGNNPPSQSATGVKYQLVRARPSASPTTISRPLLANAHPDWPVLVRGLPKQLSVPDSARP</sequence>
<dbReference type="RefSeq" id="XP_001243585.2">
    <property type="nucleotide sequence ID" value="XM_001243584.2"/>
</dbReference>
<proteinExistence type="predicted"/>
<dbReference type="EMBL" id="GG704916">
    <property type="protein sequence ID" value="EAS32002.3"/>
    <property type="molecule type" value="Genomic_DNA"/>
</dbReference>
<dbReference type="VEuPathDB" id="FungiDB:CIMG_03026"/>
<name>J3KAF7_COCIM</name>
<dbReference type="KEGG" id="cim:CIMG_03026"/>
<keyword evidence="3" id="KW-1185">Reference proteome</keyword>
<feature type="compositionally biased region" description="Polar residues" evidence="1">
    <location>
        <begin position="50"/>
        <end position="60"/>
    </location>
</feature>